<reference evidence="5" key="2">
    <citation type="submission" date="2023-03" db="EMBL/GenBank/DDBJ databases">
        <authorList>
            <person name="Inwood S.N."/>
            <person name="Skelly J.G."/>
            <person name="Guhlin J."/>
            <person name="Harrop T.W.R."/>
            <person name="Goldson S.G."/>
            <person name="Dearden P.K."/>
        </authorList>
    </citation>
    <scope>NUCLEOTIDE SEQUENCE</scope>
    <source>
        <strain evidence="5">Irish</strain>
        <tissue evidence="5">Whole body</tissue>
    </source>
</reference>
<dbReference type="FunFam" id="2.40.50.40:FF:000031">
    <property type="entry name" value="Heterochromatin protein 1"/>
    <property type="match status" value="1"/>
</dbReference>
<protein>
    <recommendedName>
        <fullName evidence="4">Chromo domain-containing protein</fullName>
    </recommendedName>
</protein>
<reference evidence="5" key="1">
    <citation type="journal article" date="2023" name="bioRxiv">
        <title>Scaffold-level genome assemblies of two parasitoid biocontrol wasps reveal the parthenogenesis mechanism and an associated novel virus.</title>
        <authorList>
            <person name="Inwood S."/>
            <person name="Skelly J."/>
            <person name="Guhlin J."/>
            <person name="Harrop T."/>
            <person name="Goldson S."/>
            <person name="Dearden P."/>
        </authorList>
    </citation>
    <scope>NUCLEOTIDE SEQUENCE</scope>
    <source>
        <strain evidence="5">Irish</strain>
        <tissue evidence="5">Whole body</tissue>
    </source>
</reference>
<dbReference type="GO" id="GO:0005634">
    <property type="term" value="C:nucleus"/>
    <property type="evidence" value="ECO:0007669"/>
    <property type="project" value="UniProtKB-SubCell"/>
</dbReference>
<proteinExistence type="predicted"/>
<dbReference type="InterPro" id="IPR051219">
    <property type="entry name" value="Heterochromatin_chromo-domain"/>
</dbReference>
<gene>
    <name evidence="5" type="ORF">PV328_006600</name>
</gene>
<dbReference type="Proteomes" id="UP001168990">
    <property type="component" value="Unassembled WGS sequence"/>
</dbReference>
<sequence length="85" mass="9828">MGIKSRIMTSRRKIKDEEKKTGFKRALQAEKIIGATDSSGELMFLMKWQGSEETDLVSAKEANILCPQVVIRYYEDRLTWQKTKS</sequence>
<dbReference type="InterPro" id="IPR016197">
    <property type="entry name" value="Chromo-like_dom_sf"/>
</dbReference>
<dbReference type="Pfam" id="PF01393">
    <property type="entry name" value="Chromo_shadow"/>
    <property type="match status" value="1"/>
</dbReference>
<dbReference type="SUPFAM" id="SSF54160">
    <property type="entry name" value="Chromo domain-like"/>
    <property type="match status" value="1"/>
</dbReference>
<evidence type="ECO:0000313" key="6">
    <source>
        <dbReference type="Proteomes" id="UP001168990"/>
    </source>
</evidence>
<accession>A0AA39KTJ6</accession>
<name>A0AA39KTJ6_9HYME</name>
<dbReference type="GO" id="GO:0005694">
    <property type="term" value="C:chromosome"/>
    <property type="evidence" value="ECO:0007669"/>
    <property type="project" value="UniProtKB-ARBA"/>
</dbReference>
<keyword evidence="6" id="KW-1185">Reference proteome</keyword>
<dbReference type="InterPro" id="IPR008251">
    <property type="entry name" value="Chromo_shadow_dom"/>
</dbReference>
<dbReference type="PANTHER" id="PTHR22812">
    <property type="entry name" value="CHROMOBOX PROTEIN"/>
    <property type="match status" value="1"/>
</dbReference>
<dbReference type="Gene3D" id="2.40.50.40">
    <property type="match status" value="1"/>
</dbReference>
<evidence type="ECO:0000313" key="5">
    <source>
        <dbReference type="EMBL" id="KAK0173393.1"/>
    </source>
</evidence>
<dbReference type="EMBL" id="JAQQBS010000002">
    <property type="protein sequence ID" value="KAK0173393.1"/>
    <property type="molecule type" value="Genomic_DNA"/>
</dbReference>
<dbReference type="AlphaFoldDB" id="A0AA39KTJ6"/>
<feature type="domain" description="Chromo" evidence="4">
    <location>
        <begin position="27"/>
        <end position="85"/>
    </location>
</feature>
<evidence type="ECO:0000256" key="3">
    <source>
        <dbReference type="ARBA" id="ARBA00023242"/>
    </source>
</evidence>
<evidence type="ECO:0000256" key="2">
    <source>
        <dbReference type="ARBA" id="ARBA00022737"/>
    </source>
</evidence>
<evidence type="ECO:0000259" key="4">
    <source>
        <dbReference type="PROSITE" id="PS50013"/>
    </source>
</evidence>
<comment type="subcellular location">
    <subcellularLocation>
        <location evidence="1">Nucleus</location>
    </subcellularLocation>
</comment>
<organism evidence="5 6">
    <name type="scientific">Microctonus aethiopoides</name>
    <dbReference type="NCBI Taxonomy" id="144406"/>
    <lineage>
        <taxon>Eukaryota</taxon>
        <taxon>Metazoa</taxon>
        <taxon>Ecdysozoa</taxon>
        <taxon>Arthropoda</taxon>
        <taxon>Hexapoda</taxon>
        <taxon>Insecta</taxon>
        <taxon>Pterygota</taxon>
        <taxon>Neoptera</taxon>
        <taxon>Endopterygota</taxon>
        <taxon>Hymenoptera</taxon>
        <taxon>Apocrita</taxon>
        <taxon>Ichneumonoidea</taxon>
        <taxon>Braconidae</taxon>
        <taxon>Euphorinae</taxon>
        <taxon>Microctonus</taxon>
    </lineage>
</organism>
<dbReference type="InterPro" id="IPR000953">
    <property type="entry name" value="Chromo/chromo_shadow_dom"/>
</dbReference>
<dbReference type="SMART" id="SM00300">
    <property type="entry name" value="ChSh"/>
    <property type="match status" value="1"/>
</dbReference>
<comment type="caution">
    <text evidence="5">The sequence shown here is derived from an EMBL/GenBank/DDBJ whole genome shotgun (WGS) entry which is preliminary data.</text>
</comment>
<keyword evidence="2" id="KW-0677">Repeat</keyword>
<dbReference type="PROSITE" id="PS50013">
    <property type="entry name" value="CHROMO_2"/>
    <property type="match status" value="1"/>
</dbReference>
<evidence type="ECO:0000256" key="1">
    <source>
        <dbReference type="ARBA" id="ARBA00004123"/>
    </source>
</evidence>
<keyword evidence="3" id="KW-0539">Nucleus</keyword>